<reference evidence="4" key="1">
    <citation type="journal article" date="2011" name="Nature">
        <title>Genome sequence and analysis of the tuber crop potato.</title>
        <authorList>
            <consortium name="The Potato Genome Sequencing Consortium"/>
        </authorList>
    </citation>
    <scope>NUCLEOTIDE SEQUENCE [LARGE SCALE GENOMIC DNA]</scope>
    <source>
        <strain evidence="4">cv. DM1-3 516 R44</strain>
    </source>
</reference>
<dbReference type="STRING" id="4113.M1A3Y4"/>
<dbReference type="Gene3D" id="1.20.58.2220">
    <property type="entry name" value="Formin, FH2 domain"/>
    <property type="match status" value="1"/>
</dbReference>
<dbReference type="InterPro" id="IPR015425">
    <property type="entry name" value="FH2_Formin"/>
</dbReference>
<accession>M1A3Y4</accession>
<dbReference type="PANTHER" id="PTHR45733:SF17">
    <property type="entry name" value="FORMIN-LIKE PROTEIN 14"/>
    <property type="match status" value="1"/>
</dbReference>
<organism evidence="3 4">
    <name type="scientific">Solanum tuberosum</name>
    <name type="common">Potato</name>
    <dbReference type="NCBI Taxonomy" id="4113"/>
    <lineage>
        <taxon>Eukaryota</taxon>
        <taxon>Viridiplantae</taxon>
        <taxon>Streptophyta</taxon>
        <taxon>Embryophyta</taxon>
        <taxon>Tracheophyta</taxon>
        <taxon>Spermatophyta</taxon>
        <taxon>Magnoliopsida</taxon>
        <taxon>eudicotyledons</taxon>
        <taxon>Gunneridae</taxon>
        <taxon>Pentapetalae</taxon>
        <taxon>asterids</taxon>
        <taxon>lamiids</taxon>
        <taxon>Solanales</taxon>
        <taxon>Solanaceae</taxon>
        <taxon>Solanoideae</taxon>
        <taxon>Solaneae</taxon>
        <taxon>Solanum</taxon>
    </lineage>
</organism>
<feature type="domain" description="FH2" evidence="2">
    <location>
        <begin position="110"/>
        <end position="168"/>
    </location>
</feature>
<proteinExistence type="inferred from homology"/>
<dbReference type="Gramene" id="PGSC0003DMT400014277">
    <property type="protein sequence ID" value="PGSC0003DMT400014277"/>
    <property type="gene ID" value="PGSC0003DMG400005599"/>
</dbReference>
<dbReference type="PaxDb" id="4113-PGSC0003DMT400014277"/>
<reference evidence="3" key="2">
    <citation type="submission" date="2015-06" db="UniProtKB">
        <authorList>
            <consortium name="EnsemblPlants"/>
        </authorList>
    </citation>
    <scope>IDENTIFICATION</scope>
    <source>
        <strain evidence="3">DM1-3 516 R44</strain>
    </source>
</reference>
<dbReference type="AlphaFoldDB" id="M1A3Y4"/>
<dbReference type="HOGENOM" id="CLU_1252504_0_0_1"/>
<evidence type="ECO:0000313" key="4">
    <source>
        <dbReference type="Proteomes" id="UP000011115"/>
    </source>
</evidence>
<dbReference type="EnsemblPlants" id="PGSC0003DMT400014277">
    <property type="protein sequence ID" value="PGSC0003DMT400014277"/>
    <property type="gene ID" value="PGSC0003DMG400005599"/>
</dbReference>
<dbReference type="PANTHER" id="PTHR45733">
    <property type="entry name" value="FORMIN-J"/>
    <property type="match status" value="1"/>
</dbReference>
<dbReference type="ExpressionAtlas" id="M1A3Y4">
    <property type="expression patterns" value="baseline"/>
</dbReference>
<sequence>MVSINLEKDWIEDSEYNVVDHVEKQETNVVGMKQEIVEDAPNGDMVAAIEVIKEEDPKKEISDTTCASGDLYKESIDGDVLESGSMTGRRGSFGTRGCYEDEACMRYGEEVLKNFLDTAEAEVKSLTTLYIEVGRSADSLSLYFGEDPARCPFEQVTQILVVFMKMFKKSRDENEQAADAEKKKLEKEALKEQVAASSSGKKGVGDADRVKLNFLNQLHAV</sequence>
<name>M1A3Y4_SOLTU</name>
<evidence type="ECO:0000259" key="2">
    <source>
        <dbReference type="Pfam" id="PF02181"/>
    </source>
</evidence>
<dbReference type="eggNOG" id="KOG1922">
    <property type="taxonomic scope" value="Eukaryota"/>
</dbReference>
<evidence type="ECO:0000256" key="1">
    <source>
        <dbReference type="ARBA" id="ARBA00006468"/>
    </source>
</evidence>
<keyword evidence="4" id="KW-1185">Reference proteome</keyword>
<dbReference type="InParanoid" id="M1A3Y4"/>
<dbReference type="SUPFAM" id="SSF101447">
    <property type="entry name" value="Formin homology 2 domain (FH2 domain)"/>
    <property type="match status" value="1"/>
</dbReference>
<dbReference type="Proteomes" id="UP000011115">
    <property type="component" value="Unassembled WGS sequence"/>
</dbReference>
<comment type="similarity">
    <text evidence="1">Belongs to the formin-like family. Class-II subfamily.</text>
</comment>
<evidence type="ECO:0000313" key="3">
    <source>
        <dbReference type="EnsemblPlants" id="PGSC0003DMT400014277"/>
    </source>
</evidence>
<protein>
    <submittedName>
        <fullName evidence="3">Formin 14</fullName>
    </submittedName>
</protein>
<dbReference type="Pfam" id="PF02181">
    <property type="entry name" value="FH2"/>
    <property type="match status" value="1"/>
</dbReference>
<dbReference type="InterPro" id="IPR042201">
    <property type="entry name" value="FH2_Formin_sf"/>
</dbReference>
<dbReference type="InterPro" id="IPR051144">
    <property type="entry name" value="Formin_homology_domain"/>
</dbReference>